<comment type="caution">
    <text evidence="16">The sequence shown here is derived from an EMBL/GenBank/DDBJ whole genome shotgun (WGS) entry which is preliminary data.</text>
</comment>
<dbReference type="InterPro" id="IPR029039">
    <property type="entry name" value="Flavoprotein-like_sf"/>
</dbReference>
<dbReference type="InterPro" id="IPR008926">
    <property type="entry name" value="RNR_R1-su_N"/>
</dbReference>
<dbReference type="SUPFAM" id="SSF52218">
    <property type="entry name" value="Flavoproteins"/>
    <property type="match status" value="1"/>
</dbReference>
<dbReference type="AlphaFoldDB" id="A0A1B8NZA9"/>
<evidence type="ECO:0000256" key="7">
    <source>
        <dbReference type="ARBA" id="ARBA00023002"/>
    </source>
</evidence>
<keyword evidence="9" id="KW-1015">Disulfide bond</keyword>
<dbReference type="InterPro" id="IPR004465">
    <property type="entry name" value="RNR_NrdI"/>
</dbReference>
<dbReference type="PATRIC" id="fig|2746.7.peg.4521"/>
<organism evidence="16 17">
    <name type="scientific">Halomonas elongata</name>
    <dbReference type="NCBI Taxonomy" id="2746"/>
    <lineage>
        <taxon>Bacteria</taxon>
        <taxon>Pseudomonadati</taxon>
        <taxon>Pseudomonadota</taxon>
        <taxon>Gammaproteobacteria</taxon>
        <taxon>Oceanospirillales</taxon>
        <taxon>Halomonadaceae</taxon>
        <taxon>Halomonas</taxon>
    </lineage>
</organism>
<dbReference type="InterPro" id="IPR013509">
    <property type="entry name" value="RNR_lsu_N"/>
</dbReference>
<dbReference type="SUPFAM" id="SSF51998">
    <property type="entry name" value="PFL-like glycyl radical enzymes"/>
    <property type="match status" value="1"/>
</dbReference>
<proteinExistence type="inferred from homology"/>
<comment type="similarity">
    <text evidence="2 11">Belongs to the NrdI family.</text>
</comment>
<comment type="catalytic activity">
    <reaction evidence="10 12">
        <text>a 2'-deoxyribonucleoside 5'-diphosphate + [thioredoxin]-disulfide + H2O = a ribonucleoside 5'-diphosphate + [thioredoxin]-dithiol</text>
        <dbReference type="Rhea" id="RHEA:23252"/>
        <dbReference type="Rhea" id="RHEA-COMP:10698"/>
        <dbReference type="Rhea" id="RHEA-COMP:10700"/>
        <dbReference type="ChEBI" id="CHEBI:15377"/>
        <dbReference type="ChEBI" id="CHEBI:29950"/>
        <dbReference type="ChEBI" id="CHEBI:50058"/>
        <dbReference type="ChEBI" id="CHEBI:57930"/>
        <dbReference type="ChEBI" id="CHEBI:73316"/>
        <dbReference type="EC" id="1.17.4.1"/>
    </reaction>
</comment>
<evidence type="ECO:0000313" key="17">
    <source>
        <dbReference type="Proteomes" id="UP000092504"/>
    </source>
</evidence>
<protein>
    <recommendedName>
        <fullName evidence="11">Protein NrdI</fullName>
    </recommendedName>
</protein>
<sequence length="435" mass="48894">MSELVYFSTRSGNTRRFVEKLGLPAQRIPLNRNEKALRVHRPFVLVVPTYGDGDPRTAVPGPVIRFLNDPHNRALIRGVVAGGNTNFGSAYGLAGRVIAHKCQVPLLHRFELMGTPRMSPRYASAWPRRSTMLDDTLTHPDETEETAMANADHAAPKVLDFHALNAMLNLYDADGRLQLDADKEAARQYFLQHVNQNTVFFHTLEEKLDYLVEEGYYEGEILEQYDASFVKALFDQAYALKFRFQSFLGAFKYYTSYTLKTFDGRRYLERFEDRVCMVALTLARGDEALARTLVDEILHGRFQPATPTFLNCGKQQRGELVSCFLLRIEDNMESIGRAINSALQLSKRGGGVAFSLSNIRESGAPIKRIANQSSGVIPIMKLLEDAFSYANQLGARQGPGRSTSTCTIPISCAFSTPSARMPTRRSASRLCRWVW</sequence>
<dbReference type="GO" id="GO:0004748">
    <property type="term" value="F:ribonucleoside-diphosphate reductase activity, thioredoxin disulfide as acceptor"/>
    <property type="evidence" value="ECO:0007669"/>
    <property type="project" value="UniProtKB-EC"/>
</dbReference>
<dbReference type="GO" id="GO:0009263">
    <property type="term" value="P:deoxyribonucleotide biosynthetic process"/>
    <property type="evidence" value="ECO:0007669"/>
    <property type="project" value="UniProtKB-KW"/>
</dbReference>
<evidence type="ECO:0000256" key="10">
    <source>
        <dbReference type="ARBA" id="ARBA00047754"/>
    </source>
</evidence>
<feature type="domain" description="Ribonucleotide reductase N-terminal" evidence="15">
    <location>
        <begin position="161"/>
        <end position="242"/>
    </location>
</feature>
<keyword evidence="4" id="KW-0021">Allosteric enzyme</keyword>
<evidence type="ECO:0000256" key="5">
    <source>
        <dbReference type="ARBA" id="ARBA00022741"/>
    </source>
</evidence>
<dbReference type="SUPFAM" id="SSF48168">
    <property type="entry name" value="R1 subunit of ribonucleotide reductase, N-terminal domain"/>
    <property type="match status" value="1"/>
</dbReference>
<dbReference type="NCBIfam" id="TIGR00333">
    <property type="entry name" value="nrdI"/>
    <property type="match status" value="1"/>
</dbReference>
<dbReference type="Proteomes" id="UP000092504">
    <property type="component" value="Unassembled WGS sequence"/>
</dbReference>
<evidence type="ECO:0000256" key="8">
    <source>
        <dbReference type="ARBA" id="ARBA00023116"/>
    </source>
</evidence>
<dbReference type="Pfam" id="PF02867">
    <property type="entry name" value="Ribonuc_red_lgC"/>
    <property type="match status" value="1"/>
</dbReference>
<dbReference type="Pfam" id="PF08343">
    <property type="entry name" value="RNR_N"/>
    <property type="match status" value="1"/>
</dbReference>
<evidence type="ECO:0000256" key="9">
    <source>
        <dbReference type="ARBA" id="ARBA00023157"/>
    </source>
</evidence>
<dbReference type="GO" id="GO:0005971">
    <property type="term" value="C:ribonucleoside-diphosphate reductase complex"/>
    <property type="evidence" value="ECO:0007669"/>
    <property type="project" value="TreeGrafter"/>
</dbReference>
<dbReference type="InterPro" id="IPR000788">
    <property type="entry name" value="RNR_lg_C"/>
</dbReference>
<dbReference type="InterPro" id="IPR013554">
    <property type="entry name" value="RNR_N"/>
</dbReference>
<gene>
    <name evidence="16" type="primary">nrdE2_2</name>
    <name evidence="11" type="synonym">nrdI</name>
    <name evidence="16" type="ORF">A8U91_04390</name>
</gene>
<feature type="domain" description="Ribonucleotide reductase large subunit N-terminal" evidence="13">
    <location>
        <begin position="244"/>
        <end position="316"/>
    </location>
</feature>
<keyword evidence="5" id="KW-0547">Nucleotide-binding</keyword>
<evidence type="ECO:0000259" key="13">
    <source>
        <dbReference type="Pfam" id="PF00317"/>
    </source>
</evidence>
<dbReference type="Gene3D" id="3.20.70.20">
    <property type="match status" value="1"/>
</dbReference>
<keyword evidence="8 12" id="KW-0215">Deoxyribonucleotide synthesis</keyword>
<dbReference type="PANTHER" id="PTHR11573:SF30">
    <property type="entry name" value="RIBONUCLEOSIDE-DIPHOSPHATE REDUCTASE 2 SUBUNIT ALPHA"/>
    <property type="match status" value="1"/>
</dbReference>
<evidence type="ECO:0000256" key="11">
    <source>
        <dbReference type="HAMAP-Rule" id="MF_00128"/>
    </source>
</evidence>
<evidence type="ECO:0000256" key="2">
    <source>
        <dbReference type="ARBA" id="ARBA00009942"/>
    </source>
</evidence>
<dbReference type="Pfam" id="PF07972">
    <property type="entry name" value="Flavodoxin_NdrI"/>
    <property type="match status" value="1"/>
</dbReference>
<evidence type="ECO:0000313" key="16">
    <source>
        <dbReference type="EMBL" id="OBX35318.1"/>
    </source>
</evidence>
<evidence type="ECO:0000256" key="1">
    <source>
        <dbReference type="ARBA" id="ARBA00003999"/>
    </source>
</evidence>
<dbReference type="InterPro" id="IPR039718">
    <property type="entry name" value="Rrm1"/>
</dbReference>
<dbReference type="GO" id="GO:0010181">
    <property type="term" value="F:FMN binding"/>
    <property type="evidence" value="ECO:0007669"/>
    <property type="project" value="InterPro"/>
</dbReference>
<keyword evidence="6" id="KW-0067">ATP-binding</keyword>
<dbReference type="GO" id="GO:0005524">
    <property type="term" value="F:ATP binding"/>
    <property type="evidence" value="ECO:0007669"/>
    <property type="project" value="UniProtKB-KW"/>
</dbReference>
<dbReference type="Pfam" id="PF00317">
    <property type="entry name" value="Ribonuc_red_lgN"/>
    <property type="match status" value="1"/>
</dbReference>
<accession>A0A1B8NZA9</accession>
<dbReference type="Gene3D" id="3.40.50.360">
    <property type="match status" value="1"/>
</dbReference>
<keyword evidence="7 12" id="KW-0560">Oxidoreductase</keyword>
<dbReference type="PANTHER" id="PTHR11573">
    <property type="entry name" value="RIBONUCLEOSIDE-DIPHOSPHATE REDUCTASE LARGE CHAIN"/>
    <property type="match status" value="1"/>
</dbReference>
<evidence type="ECO:0000256" key="12">
    <source>
        <dbReference type="RuleBase" id="RU003410"/>
    </source>
</evidence>
<name>A0A1B8NZA9_HALEL</name>
<feature type="domain" description="Ribonucleotide reductase large subunit C-terminal" evidence="14">
    <location>
        <begin position="321"/>
        <end position="398"/>
    </location>
</feature>
<comment type="similarity">
    <text evidence="3 12">Belongs to the ribonucleoside diphosphate reductase large chain family.</text>
</comment>
<dbReference type="UniPathway" id="UPA00326"/>
<comment type="function">
    <text evidence="12">Provides the precursors necessary for DNA synthesis. Catalyzes the biosynthesis of deoxyribonucleotides from the corresponding ribonucleotides.</text>
</comment>
<comment type="function">
    <text evidence="1 11">Probably involved in ribonucleotide reductase function.</text>
</comment>
<evidence type="ECO:0000256" key="6">
    <source>
        <dbReference type="ARBA" id="ARBA00022840"/>
    </source>
</evidence>
<dbReference type="EMBL" id="MAJD01000002">
    <property type="protein sequence ID" value="OBX35318.1"/>
    <property type="molecule type" value="Genomic_DNA"/>
</dbReference>
<evidence type="ECO:0000256" key="3">
    <source>
        <dbReference type="ARBA" id="ARBA00010406"/>
    </source>
</evidence>
<dbReference type="HAMAP" id="MF_00128">
    <property type="entry name" value="NrdI"/>
    <property type="match status" value="1"/>
</dbReference>
<evidence type="ECO:0000259" key="15">
    <source>
        <dbReference type="Pfam" id="PF08343"/>
    </source>
</evidence>
<dbReference type="InterPro" id="IPR020852">
    <property type="entry name" value="RNR_Ib_NrdI_bac"/>
</dbReference>
<evidence type="ECO:0000259" key="14">
    <source>
        <dbReference type="Pfam" id="PF02867"/>
    </source>
</evidence>
<reference evidence="16 17" key="1">
    <citation type="submission" date="2016-06" db="EMBL/GenBank/DDBJ databases">
        <title>Genome sequence of halotolerant plant growth promoting strain of Halomonas elongata HEK1 isolated from salterns of Rann of Kutch, Gujarat, India.</title>
        <authorList>
            <person name="Gaba S."/>
            <person name="Singh R.N."/>
            <person name="Abrol S."/>
            <person name="Kaushik R."/>
            <person name="Saxena A.K."/>
        </authorList>
    </citation>
    <scope>NUCLEOTIDE SEQUENCE [LARGE SCALE GENOMIC DNA]</scope>
    <source>
        <strain evidence="16 17">HEK1</strain>
    </source>
</reference>
<evidence type="ECO:0000256" key="4">
    <source>
        <dbReference type="ARBA" id="ARBA00022533"/>
    </source>
</evidence>